<organism evidence="1 2">
    <name type="scientific">Flammeovirga yaeyamensis</name>
    <dbReference type="NCBI Taxonomy" id="367791"/>
    <lineage>
        <taxon>Bacteria</taxon>
        <taxon>Pseudomonadati</taxon>
        <taxon>Bacteroidota</taxon>
        <taxon>Cytophagia</taxon>
        <taxon>Cytophagales</taxon>
        <taxon>Flammeovirgaceae</taxon>
        <taxon>Flammeovirga</taxon>
    </lineage>
</organism>
<evidence type="ECO:0000313" key="2">
    <source>
        <dbReference type="Proteomes" id="UP000678679"/>
    </source>
</evidence>
<dbReference type="Proteomes" id="UP000678679">
    <property type="component" value="Chromosome 1"/>
</dbReference>
<protein>
    <submittedName>
        <fullName evidence="1">Uncharacterized protein</fullName>
    </submittedName>
</protein>
<reference evidence="1 2" key="1">
    <citation type="submission" date="2021-05" db="EMBL/GenBank/DDBJ databases">
        <title>Comparative genomic studies on the polysaccharide-degrading batcterial strains of the Flammeovirga genus.</title>
        <authorList>
            <person name="Zewei F."/>
            <person name="Zheng Z."/>
            <person name="Yu L."/>
            <person name="Ruyue G."/>
            <person name="Yanhong M."/>
            <person name="Yuanyuan C."/>
            <person name="Jingyan G."/>
            <person name="Wenjun H."/>
        </authorList>
    </citation>
    <scope>NUCLEOTIDE SEQUENCE [LARGE SCALE GENOMIC DNA]</scope>
    <source>
        <strain evidence="1 2">NBRC:100898</strain>
    </source>
</reference>
<proteinExistence type="predicted"/>
<dbReference type="AlphaFoldDB" id="A0AAX1N3N5"/>
<gene>
    <name evidence="1" type="ORF">KMW28_15220</name>
</gene>
<name>A0AAX1N3N5_9BACT</name>
<accession>A0AAX1N3N5</accession>
<dbReference type="KEGG" id="fya:KMW28_15220"/>
<dbReference type="EMBL" id="CP076132">
    <property type="protein sequence ID" value="QWG01001.1"/>
    <property type="molecule type" value="Genomic_DNA"/>
</dbReference>
<sequence length="113" mass="12419">MAFLLLLTLGAESTYAIYNDVNTTVDVSDAHQKDTEQGKTSIKILKDQQDAIPHSTYKIEWNNAFVKTIHSANDFKLEVTSTTETPLVTNDSRASLSVETACVMTHYAAPNAP</sequence>
<evidence type="ECO:0000313" key="1">
    <source>
        <dbReference type="EMBL" id="QWG01001.1"/>
    </source>
</evidence>
<keyword evidence="2" id="KW-1185">Reference proteome</keyword>
<dbReference type="RefSeq" id="WP_169662586.1">
    <property type="nucleotide sequence ID" value="NZ_CP076132.1"/>
</dbReference>